<evidence type="ECO:0000256" key="2">
    <source>
        <dbReference type="ARBA" id="ARBA00022723"/>
    </source>
</evidence>
<evidence type="ECO:0000256" key="1">
    <source>
        <dbReference type="ARBA" id="ARBA00001947"/>
    </source>
</evidence>
<dbReference type="Pfam" id="PF00107">
    <property type="entry name" value="ADH_zinc_N"/>
    <property type="match status" value="1"/>
</dbReference>
<evidence type="ECO:0000256" key="3">
    <source>
        <dbReference type="ARBA" id="ARBA00022833"/>
    </source>
</evidence>
<comment type="cofactor">
    <cofactor evidence="1">
        <name>Zn(2+)</name>
        <dbReference type="ChEBI" id="CHEBI:29105"/>
    </cofactor>
</comment>
<evidence type="ECO:0000259" key="5">
    <source>
        <dbReference type="Pfam" id="PF08240"/>
    </source>
</evidence>
<evidence type="ECO:0000313" key="7">
    <source>
        <dbReference type="Proteomes" id="UP000232196"/>
    </source>
</evidence>
<dbReference type="Pfam" id="PF08240">
    <property type="entry name" value="ADH_N"/>
    <property type="match status" value="1"/>
</dbReference>
<protein>
    <submittedName>
        <fullName evidence="6">Alcohol dehydrogenase</fullName>
    </submittedName>
</protein>
<dbReference type="Gene3D" id="3.90.180.10">
    <property type="entry name" value="Medium-chain alcohol dehydrogenases, catalytic domain"/>
    <property type="match status" value="1"/>
</dbReference>
<keyword evidence="7" id="KW-1185">Reference proteome</keyword>
<keyword evidence="2" id="KW-0479">Metal-binding</keyword>
<dbReference type="InterPro" id="IPR013149">
    <property type="entry name" value="ADH-like_C"/>
</dbReference>
<sequence length="340" mass="37238">MQQLLFSKRNRVEWEEVPDPKLSGPNQALVRPLAVARCDLDLPILRGQTLFRPPFPLGHEFVGEILETSEELLSLFPKGTRVAVPFQISCGHCSNCESGLTKSCSTVPHTSAYGMGKGAKEFGGAISDSVLVPYAKEMLIPFSNKTDPAAIASISDNIVEAWKLVGIHLKQNKNRSVLVLGGFASSIGLYTAALAKHMGAADLIYVDTDKKRLEIAESYGVKVEQVTSFPKSFGKFDIVADANGTAEGWDCGLRSLGIEGEFGSASIFWTNSIPIPYLELYNNGATIRLGRVRSREWIPEILRLVEEEGFDPSKVTTRKASWSEAADAFLEEETKLIVVR</sequence>
<dbReference type="AlphaFoldDB" id="A0A2M9XG43"/>
<evidence type="ECO:0000259" key="4">
    <source>
        <dbReference type="Pfam" id="PF00107"/>
    </source>
</evidence>
<gene>
    <name evidence="6" type="ORF">CH357_03925</name>
</gene>
<feature type="domain" description="Alcohol dehydrogenase-like N-terminal" evidence="5">
    <location>
        <begin position="24"/>
        <end position="138"/>
    </location>
</feature>
<dbReference type="OrthoDB" id="9777057at2"/>
<dbReference type="SUPFAM" id="SSF50129">
    <property type="entry name" value="GroES-like"/>
    <property type="match status" value="1"/>
</dbReference>
<dbReference type="Proteomes" id="UP000232196">
    <property type="component" value="Unassembled WGS sequence"/>
</dbReference>
<dbReference type="InterPro" id="IPR013154">
    <property type="entry name" value="ADH-like_N"/>
</dbReference>
<feature type="domain" description="Alcohol dehydrogenase-like C-terminal" evidence="4">
    <location>
        <begin position="187"/>
        <end position="306"/>
    </location>
</feature>
<comment type="caution">
    <text evidence="6">The sequence shown here is derived from an EMBL/GenBank/DDBJ whole genome shotgun (WGS) entry which is preliminary data.</text>
</comment>
<evidence type="ECO:0000313" key="6">
    <source>
        <dbReference type="EMBL" id="PJZ26650.1"/>
    </source>
</evidence>
<keyword evidence="3" id="KW-0862">Zinc</keyword>
<dbReference type="SUPFAM" id="SSF51735">
    <property type="entry name" value="NAD(P)-binding Rossmann-fold domains"/>
    <property type="match status" value="1"/>
</dbReference>
<dbReference type="InterPro" id="IPR036291">
    <property type="entry name" value="NAD(P)-bd_dom_sf"/>
</dbReference>
<reference evidence="6 7" key="1">
    <citation type="submission" date="2017-07" db="EMBL/GenBank/DDBJ databases">
        <title>Leptospira spp. isolated from tropical soils.</title>
        <authorList>
            <person name="Thibeaux R."/>
            <person name="Iraola G."/>
            <person name="Ferres I."/>
            <person name="Bierque E."/>
            <person name="Girault D."/>
            <person name="Soupe-Gilbert M.-E."/>
            <person name="Picardeau M."/>
            <person name="Goarant C."/>
        </authorList>
    </citation>
    <scope>NUCLEOTIDE SEQUENCE [LARGE SCALE GENOMIC DNA]</scope>
    <source>
        <strain evidence="6 7">MCA1-C-A1</strain>
    </source>
</reference>
<dbReference type="RefSeq" id="WP_100705467.1">
    <property type="nucleotide sequence ID" value="NZ_NPDL01000002.1"/>
</dbReference>
<name>A0A2M9XG43_9LEPT</name>
<proteinExistence type="predicted"/>
<dbReference type="InterPro" id="IPR011032">
    <property type="entry name" value="GroES-like_sf"/>
</dbReference>
<dbReference type="EMBL" id="NPDN01000002">
    <property type="protein sequence ID" value="PJZ26650.1"/>
    <property type="molecule type" value="Genomic_DNA"/>
</dbReference>
<dbReference type="Gene3D" id="3.40.50.720">
    <property type="entry name" value="NAD(P)-binding Rossmann-like Domain"/>
    <property type="match status" value="1"/>
</dbReference>
<organism evidence="6 7">
    <name type="scientific">Leptospira hartskeerlii</name>
    <dbReference type="NCBI Taxonomy" id="2023177"/>
    <lineage>
        <taxon>Bacteria</taxon>
        <taxon>Pseudomonadati</taxon>
        <taxon>Spirochaetota</taxon>
        <taxon>Spirochaetia</taxon>
        <taxon>Leptospirales</taxon>
        <taxon>Leptospiraceae</taxon>
        <taxon>Leptospira</taxon>
    </lineage>
</organism>
<dbReference type="PANTHER" id="PTHR42813:SF7">
    <property type="entry name" value="ALCOHOL DEHYDROGENASE (ZN-DEPENDENT)-RELATED"/>
    <property type="match status" value="1"/>
</dbReference>
<dbReference type="GO" id="GO:0046872">
    <property type="term" value="F:metal ion binding"/>
    <property type="evidence" value="ECO:0007669"/>
    <property type="project" value="UniProtKB-KW"/>
</dbReference>
<accession>A0A2M9XG43</accession>
<dbReference type="PANTHER" id="PTHR42813">
    <property type="entry name" value="ZINC-TYPE ALCOHOL DEHYDROGENASE-LIKE"/>
    <property type="match status" value="1"/>
</dbReference>